<dbReference type="Pfam" id="PF01535">
    <property type="entry name" value="PPR"/>
    <property type="match status" value="2"/>
</dbReference>
<evidence type="ECO:0000313" key="6">
    <source>
        <dbReference type="RefSeq" id="XP_022151419.1"/>
    </source>
</evidence>
<reference evidence="5 6" key="1">
    <citation type="submission" date="2025-04" db="UniProtKB">
        <authorList>
            <consortium name="RefSeq"/>
        </authorList>
    </citation>
    <scope>IDENTIFICATION</scope>
    <source>
        <strain evidence="5 6">OHB3-1</strain>
    </source>
</reference>
<gene>
    <name evidence="5 6" type="primary">LOC111019355</name>
</gene>
<proteinExistence type="inferred from homology"/>
<evidence type="ECO:0000313" key="4">
    <source>
        <dbReference type="Proteomes" id="UP000504603"/>
    </source>
</evidence>
<evidence type="ECO:0000256" key="2">
    <source>
        <dbReference type="ARBA" id="ARBA00022737"/>
    </source>
</evidence>
<evidence type="ECO:0000313" key="5">
    <source>
        <dbReference type="RefSeq" id="XP_022151418.1"/>
    </source>
</evidence>
<dbReference type="KEGG" id="mcha:111019355"/>
<dbReference type="OrthoDB" id="185373at2759"/>
<dbReference type="GeneID" id="111019355"/>
<dbReference type="RefSeq" id="XP_022151418.1">
    <property type="nucleotide sequence ID" value="XM_022295726.1"/>
</dbReference>
<feature type="repeat" description="PPR" evidence="3">
    <location>
        <begin position="305"/>
        <end position="339"/>
    </location>
</feature>
<feature type="repeat" description="PPR" evidence="3">
    <location>
        <begin position="270"/>
        <end position="304"/>
    </location>
</feature>
<evidence type="ECO:0000256" key="3">
    <source>
        <dbReference type="PROSITE-ProRule" id="PRU00708"/>
    </source>
</evidence>
<dbReference type="RefSeq" id="XP_022151419.1">
    <property type="nucleotide sequence ID" value="XM_022295727.1"/>
</dbReference>
<dbReference type="PANTHER" id="PTHR47939:SF1">
    <property type="entry name" value="OS04G0684500 PROTEIN"/>
    <property type="match status" value="1"/>
</dbReference>
<feature type="repeat" description="PPR" evidence="3">
    <location>
        <begin position="405"/>
        <end position="439"/>
    </location>
</feature>
<dbReference type="PROSITE" id="PS51375">
    <property type="entry name" value="PPR"/>
    <property type="match status" value="8"/>
</dbReference>
<accession>A0A6J1DC45</accession>
<dbReference type="Proteomes" id="UP000504603">
    <property type="component" value="Unplaced"/>
</dbReference>
<dbReference type="NCBIfam" id="TIGR00756">
    <property type="entry name" value="PPR"/>
    <property type="match status" value="5"/>
</dbReference>
<feature type="repeat" description="PPR" evidence="3">
    <location>
        <begin position="200"/>
        <end position="234"/>
    </location>
</feature>
<feature type="repeat" description="PPR" evidence="3">
    <location>
        <begin position="164"/>
        <end position="199"/>
    </location>
</feature>
<evidence type="ECO:0000256" key="1">
    <source>
        <dbReference type="ARBA" id="ARBA00007626"/>
    </source>
</evidence>
<dbReference type="Pfam" id="PF12854">
    <property type="entry name" value="PPR_1"/>
    <property type="match status" value="1"/>
</dbReference>
<dbReference type="Gene3D" id="1.25.40.10">
    <property type="entry name" value="Tetratricopeptide repeat domain"/>
    <property type="match status" value="7"/>
</dbReference>
<dbReference type="InterPro" id="IPR011990">
    <property type="entry name" value="TPR-like_helical_dom_sf"/>
</dbReference>
<protein>
    <submittedName>
        <fullName evidence="5 6">Pentatricopeptide repeat-containing protein At4g19440, chloroplastic-like</fullName>
    </submittedName>
</protein>
<organism evidence="4 5">
    <name type="scientific">Momordica charantia</name>
    <name type="common">Bitter gourd</name>
    <name type="synonym">Balsam pear</name>
    <dbReference type="NCBI Taxonomy" id="3673"/>
    <lineage>
        <taxon>Eukaryota</taxon>
        <taxon>Viridiplantae</taxon>
        <taxon>Streptophyta</taxon>
        <taxon>Embryophyta</taxon>
        <taxon>Tracheophyta</taxon>
        <taxon>Spermatophyta</taxon>
        <taxon>Magnoliopsida</taxon>
        <taxon>eudicotyledons</taxon>
        <taxon>Gunneridae</taxon>
        <taxon>Pentapetalae</taxon>
        <taxon>rosids</taxon>
        <taxon>fabids</taxon>
        <taxon>Cucurbitales</taxon>
        <taxon>Cucurbitaceae</taxon>
        <taxon>Momordiceae</taxon>
        <taxon>Momordica</taxon>
    </lineage>
</organism>
<dbReference type="Pfam" id="PF13041">
    <property type="entry name" value="PPR_2"/>
    <property type="match status" value="3"/>
</dbReference>
<dbReference type="Pfam" id="PF13812">
    <property type="entry name" value="PPR_3"/>
    <property type="match status" value="1"/>
</dbReference>
<feature type="repeat" description="PPR" evidence="3">
    <location>
        <begin position="580"/>
        <end position="614"/>
    </location>
</feature>
<feature type="repeat" description="PPR" evidence="3">
    <location>
        <begin position="475"/>
        <end position="509"/>
    </location>
</feature>
<feature type="repeat" description="PPR" evidence="3">
    <location>
        <begin position="650"/>
        <end position="684"/>
    </location>
</feature>
<keyword evidence="2" id="KW-0677">Repeat</keyword>
<dbReference type="InterPro" id="IPR002885">
    <property type="entry name" value="PPR_rpt"/>
</dbReference>
<dbReference type="AlphaFoldDB" id="A0A6J1DC45"/>
<sequence>MAARLVPFTLTKKFLKGVKPNSCFSPIISGNHVETFLENNQNSPRSCEFEQSTQFLSDKSFSNKSVKGLDNDKNLNSEVAIFKCLAIQKGFFHTFQTYYETILKLGLDGNIEEMERTCQDLAKDGCSGVEEVLVTLVNAFVRHGRIREAIRVLPHVNLVGLNPSIETFNVVLAVFIEESRNIQEVLFVYKEMVKADIVPNVDTLNFLLAALFHAGKIKAAMNQFRRMGRKGCSPNSKTFELLIKGLITKNLVDEAAYVLGTMYKVGCELDLSFYSCAISLFCKEDRIDVGSWLFRMMTASNIVPNTLIYSTLIQSFCKNLSLDEALFLLEEMIESGLTPGDDVFVSIIKLLFELGKTDEAIKFVEDRCVFDTSPHNALLEGCCNAENIILANCILEKMSMMNIDDCKSWNIVIGWLCNNARIVKAFEFLGKMVVSSFIPNEDTYAALIVGNCKSMKYEAALQLVNEVHARCWILNDRCYSELIECLCQAKRTLEAAEVFCYMSKNRYSLHPSLFDTLIKGICDMGHIGDALALLQLACYAGTSCKTATYASIMQELSRLNKAEIALVVLSQMLVLGCSLNLETYCILIHSFSAMNQVKDSIFLFNRMFDEGLLPDSEKLYNLLLCIADHSQLHMISNTIYKLITHTDLVNTASYNLLINGLWKEDRKYEACQLLDSMLENGWVPDAMTHGLLIGSLAKEEIGDRVLMNENSTIEDNISSILVEGLGNT</sequence>
<dbReference type="InterPro" id="IPR050667">
    <property type="entry name" value="PPR-containing_protein"/>
</dbReference>
<name>A0A6J1DC45_MOMCH</name>
<dbReference type="PANTHER" id="PTHR47939">
    <property type="entry name" value="MEMBRANE-ASSOCIATED SALT-INDUCIBLE PROTEIN-LIKE"/>
    <property type="match status" value="1"/>
</dbReference>
<keyword evidence="4" id="KW-1185">Reference proteome</keyword>
<comment type="similarity">
    <text evidence="1">Belongs to the PPR family. P subfamily.</text>
</comment>